<dbReference type="InterPro" id="IPR005471">
    <property type="entry name" value="Tscrpt_reg_IclR_N"/>
</dbReference>
<evidence type="ECO:0000313" key="7">
    <source>
        <dbReference type="Proteomes" id="UP000613002"/>
    </source>
</evidence>
<comment type="function">
    <text evidence="4">May be an activator protein for the gylABX operon.</text>
</comment>
<dbReference type="SMART" id="SM00346">
    <property type="entry name" value="HTH_ICLR"/>
    <property type="match status" value="1"/>
</dbReference>
<evidence type="ECO:0000256" key="4">
    <source>
        <dbReference type="ARBA" id="ARBA00058938"/>
    </source>
</evidence>
<evidence type="ECO:0000256" key="2">
    <source>
        <dbReference type="ARBA" id="ARBA00023125"/>
    </source>
</evidence>
<dbReference type="Pfam" id="PF01614">
    <property type="entry name" value="IclR_C"/>
    <property type="match status" value="1"/>
</dbReference>
<organism evidence="6 7">
    <name type="scientific">Parageobacillus toebii NBRC 107807</name>
    <dbReference type="NCBI Taxonomy" id="1223503"/>
    <lineage>
        <taxon>Bacteria</taxon>
        <taxon>Bacillati</taxon>
        <taxon>Bacillota</taxon>
        <taxon>Bacilli</taxon>
        <taxon>Bacillales</taxon>
        <taxon>Anoxybacillaceae</taxon>
        <taxon>Parageobacillus</taxon>
    </lineage>
</organism>
<comment type="caution">
    <text evidence="6">The sequence shown here is derived from an EMBL/GenBank/DDBJ whole genome shotgun (WGS) entry which is preliminary data.</text>
</comment>
<sequence length="256" mass="28552">MENYEYMLTSVKNGLRILRLFSIDTPELGITDISIRLGLHKTTVHRLIKTLEKEGFIEKNPKTRKYRLGISLLNLSGIIDIYTEIYREAIPVLESLTHNLGEAAHLSVLEGANTVYLYKIQCKHPVRLLSHIGKNNPCSCTSSGKVILAFQTKEMIDYVISQGLPKCGPNSITDPDQFRNNLADIRNKGYAVCIDELHEGVTSIAAPIRDYSGDVVAAVSVVGPNQRITPAAIPRFVEYVCRAGEEISRLLGYYDD</sequence>
<dbReference type="Gene3D" id="1.10.10.10">
    <property type="entry name" value="Winged helix-like DNA-binding domain superfamily/Winged helix DNA-binding domain"/>
    <property type="match status" value="1"/>
</dbReference>
<evidence type="ECO:0000313" key="6">
    <source>
        <dbReference type="EMBL" id="MBB3869502.1"/>
    </source>
</evidence>
<dbReference type="GO" id="GO:0003677">
    <property type="term" value="F:DNA binding"/>
    <property type="evidence" value="ECO:0007669"/>
    <property type="project" value="UniProtKB-KW"/>
</dbReference>
<dbReference type="RefSeq" id="WP_062755223.1">
    <property type="nucleotide sequence ID" value="NZ_BDAQ01000009.1"/>
</dbReference>
<evidence type="ECO:0000256" key="5">
    <source>
        <dbReference type="ARBA" id="ARBA00070406"/>
    </source>
</evidence>
<dbReference type="InterPro" id="IPR036390">
    <property type="entry name" value="WH_DNA-bd_sf"/>
</dbReference>
<keyword evidence="2 6" id="KW-0238">DNA-binding</keyword>
<keyword evidence="7" id="KW-1185">Reference proteome</keyword>
<dbReference type="PROSITE" id="PS51078">
    <property type="entry name" value="ICLR_ED"/>
    <property type="match status" value="1"/>
</dbReference>
<dbReference type="Proteomes" id="UP000613002">
    <property type="component" value="Unassembled WGS sequence"/>
</dbReference>
<name>A0A6G9J4Y7_9BACL</name>
<evidence type="ECO:0000256" key="1">
    <source>
        <dbReference type="ARBA" id="ARBA00023015"/>
    </source>
</evidence>
<dbReference type="Gene3D" id="3.30.450.40">
    <property type="match status" value="1"/>
</dbReference>
<dbReference type="InterPro" id="IPR036388">
    <property type="entry name" value="WH-like_DNA-bd_sf"/>
</dbReference>
<dbReference type="SUPFAM" id="SSF46785">
    <property type="entry name" value="Winged helix' DNA-binding domain"/>
    <property type="match status" value="1"/>
</dbReference>
<reference evidence="6 7" key="1">
    <citation type="submission" date="2020-08" db="EMBL/GenBank/DDBJ databases">
        <title>Genomic Encyclopedia of Type Strains, Phase IV (KMG-IV): sequencing the most valuable type-strain genomes for metagenomic binning, comparative biology and taxonomic classification.</title>
        <authorList>
            <person name="Goeker M."/>
        </authorList>
    </citation>
    <scope>NUCLEOTIDE SEQUENCE [LARGE SCALE GENOMIC DNA]</scope>
    <source>
        <strain evidence="6 7">DSM 14590</strain>
    </source>
</reference>
<dbReference type="PANTHER" id="PTHR30136">
    <property type="entry name" value="HELIX-TURN-HELIX TRANSCRIPTIONAL REGULATOR, ICLR FAMILY"/>
    <property type="match status" value="1"/>
</dbReference>
<dbReference type="AlphaFoldDB" id="A0A6G9J4Y7"/>
<dbReference type="GO" id="GO:0045892">
    <property type="term" value="P:negative regulation of DNA-templated transcription"/>
    <property type="evidence" value="ECO:0007669"/>
    <property type="project" value="TreeGrafter"/>
</dbReference>
<protein>
    <recommendedName>
        <fullName evidence="5">Glycerol operon regulatory protein</fullName>
    </recommendedName>
</protein>
<dbReference type="InterPro" id="IPR014757">
    <property type="entry name" value="Tscrpt_reg_IclR_C"/>
</dbReference>
<keyword evidence="3" id="KW-0804">Transcription</keyword>
<dbReference type="EMBL" id="JACICZ010000009">
    <property type="protein sequence ID" value="MBB3869502.1"/>
    <property type="molecule type" value="Genomic_DNA"/>
</dbReference>
<dbReference type="FunFam" id="1.10.10.10:FF:000056">
    <property type="entry name" value="IclR family transcriptional regulator"/>
    <property type="match status" value="1"/>
</dbReference>
<dbReference type="InterPro" id="IPR050707">
    <property type="entry name" value="HTH_MetabolicPath_Reg"/>
</dbReference>
<accession>A0A6G9J4Y7</accession>
<dbReference type="PROSITE" id="PS51077">
    <property type="entry name" value="HTH_ICLR"/>
    <property type="match status" value="1"/>
</dbReference>
<dbReference type="SUPFAM" id="SSF55781">
    <property type="entry name" value="GAF domain-like"/>
    <property type="match status" value="1"/>
</dbReference>
<gene>
    <name evidence="6" type="ORF">HNR78_002399</name>
</gene>
<dbReference type="Pfam" id="PF09339">
    <property type="entry name" value="HTH_IclR"/>
    <property type="match status" value="1"/>
</dbReference>
<dbReference type="InterPro" id="IPR029016">
    <property type="entry name" value="GAF-like_dom_sf"/>
</dbReference>
<proteinExistence type="predicted"/>
<evidence type="ECO:0000256" key="3">
    <source>
        <dbReference type="ARBA" id="ARBA00023163"/>
    </source>
</evidence>
<dbReference type="CDD" id="cd00090">
    <property type="entry name" value="HTH_ARSR"/>
    <property type="match status" value="1"/>
</dbReference>
<dbReference type="InterPro" id="IPR011991">
    <property type="entry name" value="ArsR-like_HTH"/>
</dbReference>
<dbReference type="PANTHER" id="PTHR30136:SF35">
    <property type="entry name" value="HTH-TYPE TRANSCRIPTIONAL REGULATOR RV1719"/>
    <property type="match status" value="1"/>
</dbReference>
<dbReference type="GO" id="GO:0003700">
    <property type="term" value="F:DNA-binding transcription factor activity"/>
    <property type="evidence" value="ECO:0007669"/>
    <property type="project" value="TreeGrafter"/>
</dbReference>
<keyword evidence="1" id="KW-0805">Transcription regulation</keyword>